<gene>
    <name evidence="3" type="ORF">KTA_07850</name>
</gene>
<dbReference type="PANTHER" id="PTHR10937:SF8">
    <property type="entry name" value="AMINOTRANSFERASE-RELATED"/>
    <property type="match status" value="1"/>
</dbReference>
<dbReference type="GO" id="GO:0008483">
    <property type="term" value="F:transaminase activity"/>
    <property type="evidence" value="ECO:0007669"/>
    <property type="project" value="UniProtKB-KW"/>
</dbReference>
<dbReference type="PANTHER" id="PTHR10937">
    <property type="entry name" value="GLUCOSAMINE--FRUCTOSE-6-PHOSPHATE AMINOTRANSFERASE, ISOMERIZING"/>
    <property type="match status" value="1"/>
</dbReference>
<evidence type="ECO:0000259" key="2">
    <source>
        <dbReference type="PROSITE" id="PS51464"/>
    </source>
</evidence>
<dbReference type="CDD" id="cd05009">
    <property type="entry name" value="SIS_GlmS_GlmD_2"/>
    <property type="match status" value="1"/>
</dbReference>
<evidence type="ECO:0000313" key="3">
    <source>
        <dbReference type="EMBL" id="BBH92586.1"/>
    </source>
</evidence>
<dbReference type="GO" id="GO:1901135">
    <property type="term" value="P:carbohydrate derivative metabolic process"/>
    <property type="evidence" value="ECO:0007669"/>
    <property type="project" value="InterPro"/>
</dbReference>
<feature type="domain" description="SIS" evidence="2">
    <location>
        <begin position="27"/>
        <end position="171"/>
    </location>
</feature>
<dbReference type="Gene3D" id="3.40.50.10490">
    <property type="entry name" value="Glucose-6-phosphate isomerase like protein, domain 1"/>
    <property type="match status" value="2"/>
</dbReference>
<organism evidence="3">
    <name type="scientific">Thermogemmatispora argillosa</name>
    <dbReference type="NCBI Taxonomy" id="2045280"/>
    <lineage>
        <taxon>Bacteria</taxon>
        <taxon>Bacillati</taxon>
        <taxon>Chloroflexota</taxon>
        <taxon>Ktedonobacteria</taxon>
        <taxon>Thermogemmatisporales</taxon>
        <taxon>Thermogemmatisporaceae</taxon>
        <taxon>Thermogemmatispora</taxon>
    </lineage>
</organism>
<keyword evidence="3" id="KW-0808">Transferase</keyword>
<name>A0A455SYC7_9CHLR</name>
<dbReference type="AlphaFoldDB" id="A0A455SYC7"/>
<feature type="domain" description="SIS" evidence="2">
    <location>
        <begin position="196"/>
        <end position="336"/>
    </location>
</feature>
<dbReference type="PROSITE" id="PS51464">
    <property type="entry name" value="SIS"/>
    <property type="match status" value="2"/>
</dbReference>
<dbReference type="Pfam" id="PF01380">
    <property type="entry name" value="SIS"/>
    <property type="match status" value="2"/>
</dbReference>
<keyword evidence="3" id="KW-0032">Aminotransferase</keyword>
<accession>A0A455SYC7</accession>
<dbReference type="InterPro" id="IPR001347">
    <property type="entry name" value="SIS_dom"/>
</dbReference>
<dbReference type="CDD" id="cd05008">
    <property type="entry name" value="SIS_GlmS_GlmD_1"/>
    <property type="match status" value="1"/>
</dbReference>
<keyword evidence="1" id="KW-0677">Repeat</keyword>
<dbReference type="InterPro" id="IPR035490">
    <property type="entry name" value="GlmS/FrlB_SIS"/>
</dbReference>
<dbReference type="SUPFAM" id="SSF53697">
    <property type="entry name" value="SIS domain"/>
    <property type="match status" value="1"/>
</dbReference>
<protein>
    <submittedName>
        <fullName evidence="3">Glucosamine--fructose-6-phosphate aminotransferase</fullName>
    </submittedName>
</protein>
<proteinExistence type="predicted"/>
<dbReference type="EMBL" id="AP019377">
    <property type="protein sequence ID" value="BBH92586.1"/>
    <property type="molecule type" value="Genomic_DNA"/>
</dbReference>
<reference evidence="3" key="1">
    <citation type="submission" date="2018-12" db="EMBL/GenBank/DDBJ databases">
        <title>Novel natural products biosynthetic potential of the class Ktedonobacteria.</title>
        <authorList>
            <person name="Zheng Y."/>
            <person name="Saitou A."/>
            <person name="Wang C.M."/>
            <person name="Toyoda A."/>
            <person name="Minakuchi Y."/>
            <person name="Sekiguchi Y."/>
            <person name="Ueda K."/>
            <person name="Takano H."/>
            <person name="Sakai Y."/>
            <person name="Yokota A."/>
            <person name="Yabe S."/>
        </authorList>
    </citation>
    <scope>NUCLEOTIDE SEQUENCE</scope>
    <source>
        <strain evidence="3">A3-2</strain>
    </source>
</reference>
<dbReference type="InterPro" id="IPR035466">
    <property type="entry name" value="GlmS/AgaS_SIS"/>
</dbReference>
<sequence>MSSSLLEQEIRSQPEVLARLLERERPHVEQIVAALPPFNYVLIAARGSSDHAALYAKYVWAALAGHPIALATPSLYTLYARPPRLDGALVVGISQSGQSPDIVAVLEEGRRQGRPTLAITNDASSPLAQAADHVVALHAGPERSVAATKTYTAQLTALALFAAAWSPQRSSHFAALEALPSAVSQVLAQADEIARLAERYRYMDRCVVIGRGFNYATAFELTLKLKELTYVMANAYSSADFRHGPIATVDSGLPAILIMPRDATYADMHELAEELGRRGAELLVISEEAEALALARTPLPLVRGVPDWLSPITAIVPGQVLALHLALTRGYNPDVPRGLQKVTLTL</sequence>
<dbReference type="InterPro" id="IPR046348">
    <property type="entry name" value="SIS_dom_sf"/>
</dbReference>
<dbReference type="GO" id="GO:0097367">
    <property type="term" value="F:carbohydrate derivative binding"/>
    <property type="evidence" value="ECO:0007669"/>
    <property type="project" value="InterPro"/>
</dbReference>
<evidence type="ECO:0000256" key="1">
    <source>
        <dbReference type="ARBA" id="ARBA00022737"/>
    </source>
</evidence>